<dbReference type="RefSeq" id="WP_051520874.1">
    <property type="nucleotide sequence ID" value="NZ_KK088521.1"/>
</dbReference>
<dbReference type="AlphaFoldDB" id="A0A017HR91"/>
<gene>
    <name evidence="1" type="ORF">Rumeso_01626</name>
</gene>
<evidence type="ECO:0000313" key="1">
    <source>
        <dbReference type="EMBL" id="EYD76668.1"/>
    </source>
</evidence>
<keyword evidence="1" id="KW-0648">Protein biosynthesis</keyword>
<dbReference type="HOGENOM" id="CLU_1495150_0_0_5"/>
<dbReference type="GO" id="GO:0003677">
    <property type="term" value="F:DNA binding"/>
    <property type="evidence" value="ECO:0007669"/>
    <property type="project" value="InterPro"/>
</dbReference>
<dbReference type="Proteomes" id="UP000019666">
    <property type="component" value="Unassembled WGS sequence"/>
</dbReference>
<keyword evidence="2" id="KW-1185">Reference proteome</keyword>
<keyword evidence="1" id="KW-0251">Elongation factor</keyword>
<proteinExistence type="predicted"/>
<dbReference type="EMBL" id="AOSK01000041">
    <property type="protein sequence ID" value="EYD76668.1"/>
    <property type="molecule type" value="Genomic_DNA"/>
</dbReference>
<dbReference type="InterPro" id="IPR036953">
    <property type="entry name" value="GreA/GreB_C_sf"/>
</dbReference>
<protein>
    <submittedName>
        <fullName evidence="1">GreA/GreB family elongation factor</fullName>
    </submittedName>
</protein>
<evidence type="ECO:0000313" key="2">
    <source>
        <dbReference type="Proteomes" id="UP000019666"/>
    </source>
</evidence>
<dbReference type="GO" id="GO:0003746">
    <property type="term" value="F:translation elongation factor activity"/>
    <property type="evidence" value="ECO:0007669"/>
    <property type="project" value="UniProtKB-KW"/>
</dbReference>
<dbReference type="GO" id="GO:0032784">
    <property type="term" value="P:regulation of DNA-templated transcription elongation"/>
    <property type="evidence" value="ECO:0007669"/>
    <property type="project" value="InterPro"/>
</dbReference>
<organism evidence="1 2">
    <name type="scientific">Rubellimicrobium mesophilum DSM 19309</name>
    <dbReference type="NCBI Taxonomy" id="442562"/>
    <lineage>
        <taxon>Bacteria</taxon>
        <taxon>Pseudomonadati</taxon>
        <taxon>Pseudomonadota</taxon>
        <taxon>Alphaproteobacteria</taxon>
        <taxon>Rhodobacterales</taxon>
        <taxon>Roseobacteraceae</taxon>
        <taxon>Rubellimicrobium</taxon>
    </lineage>
</organism>
<name>A0A017HR91_9RHOB</name>
<dbReference type="STRING" id="442562.Rumeso_01626"/>
<comment type="caution">
    <text evidence="1">The sequence shown here is derived from an EMBL/GenBank/DDBJ whole genome shotgun (WGS) entry which is preliminary data.</text>
</comment>
<reference evidence="1 2" key="1">
    <citation type="submission" date="2013-02" db="EMBL/GenBank/DDBJ databases">
        <authorList>
            <person name="Fiebig A."/>
            <person name="Goeker M."/>
            <person name="Klenk H.-P.P."/>
        </authorList>
    </citation>
    <scope>NUCLEOTIDE SEQUENCE [LARGE SCALE GENOMIC DNA]</scope>
    <source>
        <strain evidence="1 2">DSM 19309</strain>
    </source>
</reference>
<dbReference type="OrthoDB" id="7873913at2"/>
<dbReference type="Gene3D" id="3.10.50.30">
    <property type="entry name" value="Transcription elongation factor, GreA/GreB, C-terminal domain"/>
    <property type="match status" value="1"/>
</dbReference>
<accession>A0A017HR91</accession>
<sequence>MISGHPITLTPRTFALLEGLRQQLDPGQDILRVMLSRKLEAATIVFAPEIDPQVATLNSRVRFRIGAGSADERVLVWGADGKLRDATLPISVPRGLALLGMQAGRSAAIPTVGGEVEHVVLEAVLDQPEAARSAGATAPIVQPASRASGAVVTSLSTARMRRGAILDRTACGDDPGPSAA</sequence>